<feature type="signal peptide" evidence="1">
    <location>
        <begin position="1"/>
        <end position="25"/>
    </location>
</feature>
<accession>A0A5B7F9U0</accession>
<comment type="caution">
    <text evidence="2">The sequence shown here is derived from an EMBL/GenBank/DDBJ whole genome shotgun (WGS) entry which is preliminary data.</text>
</comment>
<name>A0A5B7F9U0_PORTR</name>
<evidence type="ECO:0000313" key="2">
    <source>
        <dbReference type="EMBL" id="MPC41853.1"/>
    </source>
</evidence>
<proteinExistence type="predicted"/>
<organism evidence="2 3">
    <name type="scientific">Portunus trituberculatus</name>
    <name type="common">Swimming crab</name>
    <name type="synonym">Neptunus trituberculatus</name>
    <dbReference type="NCBI Taxonomy" id="210409"/>
    <lineage>
        <taxon>Eukaryota</taxon>
        <taxon>Metazoa</taxon>
        <taxon>Ecdysozoa</taxon>
        <taxon>Arthropoda</taxon>
        <taxon>Crustacea</taxon>
        <taxon>Multicrustacea</taxon>
        <taxon>Malacostraca</taxon>
        <taxon>Eumalacostraca</taxon>
        <taxon>Eucarida</taxon>
        <taxon>Decapoda</taxon>
        <taxon>Pleocyemata</taxon>
        <taxon>Brachyura</taxon>
        <taxon>Eubrachyura</taxon>
        <taxon>Portunoidea</taxon>
        <taxon>Portunidae</taxon>
        <taxon>Portuninae</taxon>
        <taxon>Portunus</taxon>
    </lineage>
</organism>
<dbReference type="Proteomes" id="UP000324222">
    <property type="component" value="Unassembled WGS sequence"/>
</dbReference>
<dbReference type="EMBL" id="VSRR010005208">
    <property type="protein sequence ID" value="MPC41853.1"/>
    <property type="molecule type" value="Genomic_DNA"/>
</dbReference>
<protein>
    <submittedName>
        <fullName evidence="2">Uncharacterized protein</fullName>
    </submittedName>
</protein>
<dbReference type="AlphaFoldDB" id="A0A5B7F9U0"/>
<keyword evidence="1" id="KW-0732">Signal</keyword>
<evidence type="ECO:0000256" key="1">
    <source>
        <dbReference type="SAM" id="SignalP"/>
    </source>
</evidence>
<gene>
    <name evidence="2" type="ORF">E2C01_035459</name>
</gene>
<feature type="chain" id="PRO_5022861612" evidence="1">
    <location>
        <begin position="26"/>
        <end position="235"/>
    </location>
</feature>
<keyword evidence="3" id="KW-1185">Reference proteome</keyword>
<reference evidence="2 3" key="1">
    <citation type="submission" date="2019-05" db="EMBL/GenBank/DDBJ databases">
        <title>Another draft genome of Portunus trituberculatus and its Hox gene families provides insights of decapod evolution.</title>
        <authorList>
            <person name="Jeong J.-H."/>
            <person name="Song I."/>
            <person name="Kim S."/>
            <person name="Choi T."/>
            <person name="Kim D."/>
            <person name="Ryu S."/>
            <person name="Kim W."/>
        </authorList>
    </citation>
    <scope>NUCLEOTIDE SEQUENCE [LARGE SCALE GENOMIC DNA]</scope>
    <source>
        <tissue evidence="2">Muscle</tissue>
    </source>
</reference>
<sequence length="235" mass="24882">MAVSSPTQPVAFLPFFCWVLSPACCCRCPWRLPAGCRPAGPAGVAEQAGVAGVAPGPRRATLPRGSRRPAVLVPARRLAQLPGAFLWCERDERRCLPAGGSVPWPPCVPPPEPRCLLIAMQGPHLGVHLAAYQGIRAPRKASEEQQPPCCQWVPRTLPASTTPPSLPPTLFSSYLLPPAPVPSPCIISTSSLPRLALSVPPVRCGGEKGSPGRPWASRLAVGWRAAGRGERRGEA</sequence>
<evidence type="ECO:0000313" key="3">
    <source>
        <dbReference type="Proteomes" id="UP000324222"/>
    </source>
</evidence>